<comment type="caution">
    <text evidence="3">The sequence shown here is derived from an EMBL/GenBank/DDBJ whole genome shotgun (WGS) entry which is preliminary data.</text>
</comment>
<feature type="transmembrane region" description="Helical" evidence="2">
    <location>
        <begin position="6"/>
        <end position="23"/>
    </location>
</feature>
<feature type="region of interest" description="Disordered" evidence="1">
    <location>
        <begin position="32"/>
        <end position="51"/>
    </location>
</feature>
<keyword evidence="4" id="KW-1185">Reference proteome</keyword>
<reference evidence="3" key="1">
    <citation type="submission" date="2022-11" db="EMBL/GenBank/DDBJ databases">
        <authorList>
            <person name="Petersen C."/>
        </authorList>
    </citation>
    <scope>NUCLEOTIDE SEQUENCE</scope>
    <source>
        <strain evidence="3">IBT 30069</strain>
    </source>
</reference>
<name>A0A9W9FCR4_9EURO</name>
<dbReference type="AlphaFoldDB" id="A0A9W9FCR4"/>
<keyword evidence="2" id="KW-1133">Transmembrane helix</keyword>
<evidence type="ECO:0000256" key="2">
    <source>
        <dbReference type="SAM" id="Phobius"/>
    </source>
</evidence>
<proteinExistence type="predicted"/>
<keyword evidence="2" id="KW-0472">Membrane</keyword>
<keyword evidence="2" id="KW-0812">Transmembrane</keyword>
<dbReference type="EMBL" id="JAPQKH010000005">
    <property type="protein sequence ID" value="KAJ5097684.1"/>
    <property type="molecule type" value="Genomic_DNA"/>
</dbReference>
<reference evidence="3" key="2">
    <citation type="journal article" date="2023" name="IMA Fungus">
        <title>Comparative genomic study of the Penicillium genus elucidates a diverse pangenome and 15 lateral gene transfer events.</title>
        <authorList>
            <person name="Petersen C."/>
            <person name="Sorensen T."/>
            <person name="Nielsen M.R."/>
            <person name="Sondergaard T.E."/>
            <person name="Sorensen J.L."/>
            <person name="Fitzpatrick D.A."/>
            <person name="Frisvad J.C."/>
            <person name="Nielsen K.L."/>
        </authorList>
    </citation>
    <scope>NUCLEOTIDE SEQUENCE</scope>
    <source>
        <strain evidence="3">IBT 30069</strain>
    </source>
</reference>
<evidence type="ECO:0000313" key="3">
    <source>
        <dbReference type="EMBL" id="KAJ5097684.1"/>
    </source>
</evidence>
<evidence type="ECO:0000256" key="1">
    <source>
        <dbReference type="SAM" id="MobiDB-lite"/>
    </source>
</evidence>
<gene>
    <name evidence="3" type="ORF">N7456_008405</name>
</gene>
<protein>
    <submittedName>
        <fullName evidence="3">Uncharacterized protein</fullName>
    </submittedName>
</protein>
<dbReference type="Proteomes" id="UP001149165">
    <property type="component" value="Unassembled WGS sequence"/>
</dbReference>
<organism evidence="3 4">
    <name type="scientific">Penicillium angulare</name>
    <dbReference type="NCBI Taxonomy" id="116970"/>
    <lineage>
        <taxon>Eukaryota</taxon>
        <taxon>Fungi</taxon>
        <taxon>Dikarya</taxon>
        <taxon>Ascomycota</taxon>
        <taxon>Pezizomycotina</taxon>
        <taxon>Eurotiomycetes</taxon>
        <taxon>Eurotiomycetidae</taxon>
        <taxon>Eurotiales</taxon>
        <taxon>Aspergillaceae</taxon>
        <taxon>Penicillium</taxon>
    </lineage>
</organism>
<sequence length="213" mass="25026">MVLSIIYYIFLLLVFFYFAKYKFPRMSSVPVPTTKPTPVPASDPNDKAEATPEDEFYHHPIWPERWYNSDFTHEARRRWIDEPWYKDTASRDSHRFITKPVFNHFFPWGFIIYRTVYTDESDILWPLAMEKISDELNSSIEGSLRYAPPSRRGGDDSSPEQLIQASHKDVVICDAIRWDGASIEQVRNHFAEYLRKTGQAIYCDTAICFVSCY</sequence>
<evidence type="ECO:0000313" key="4">
    <source>
        <dbReference type="Proteomes" id="UP001149165"/>
    </source>
</evidence>
<dbReference type="OrthoDB" id="6499973at2759"/>
<accession>A0A9W9FCR4</accession>